<evidence type="ECO:0000313" key="2">
    <source>
        <dbReference type="EMBL" id="GBP76145.1"/>
    </source>
</evidence>
<feature type="compositionally biased region" description="Polar residues" evidence="1">
    <location>
        <begin position="127"/>
        <end position="137"/>
    </location>
</feature>
<dbReference type="Proteomes" id="UP000299102">
    <property type="component" value="Unassembled WGS sequence"/>
</dbReference>
<gene>
    <name evidence="2" type="ORF">EVAR_52888_1</name>
</gene>
<accession>A0A4C1YP68</accession>
<name>A0A4C1YP68_EUMVA</name>
<feature type="region of interest" description="Disordered" evidence="1">
    <location>
        <begin position="124"/>
        <end position="173"/>
    </location>
</feature>
<comment type="caution">
    <text evidence="2">The sequence shown here is derived from an EMBL/GenBank/DDBJ whole genome shotgun (WGS) entry which is preliminary data.</text>
</comment>
<evidence type="ECO:0000256" key="1">
    <source>
        <dbReference type="SAM" id="MobiDB-lite"/>
    </source>
</evidence>
<dbReference type="EMBL" id="BGZK01001277">
    <property type="protein sequence ID" value="GBP76145.1"/>
    <property type="molecule type" value="Genomic_DNA"/>
</dbReference>
<protein>
    <submittedName>
        <fullName evidence="2">Uncharacterized protein</fullName>
    </submittedName>
</protein>
<proteinExistence type="predicted"/>
<organism evidence="2 3">
    <name type="scientific">Eumeta variegata</name>
    <name type="common">Bagworm moth</name>
    <name type="synonym">Eumeta japonica</name>
    <dbReference type="NCBI Taxonomy" id="151549"/>
    <lineage>
        <taxon>Eukaryota</taxon>
        <taxon>Metazoa</taxon>
        <taxon>Ecdysozoa</taxon>
        <taxon>Arthropoda</taxon>
        <taxon>Hexapoda</taxon>
        <taxon>Insecta</taxon>
        <taxon>Pterygota</taxon>
        <taxon>Neoptera</taxon>
        <taxon>Endopterygota</taxon>
        <taxon>Lepidoptera</taxon>
        <taxon>Glossata</taxon>
        <taxon>Ditrysia</taxon>
        <taxon>Tineoidea</taxon>
        <taxon>Psychidae</taxon>
        <taxon>Oiketicinae</taxon>
        <taxon>Eumeta</taxon>
    </lineage>
</organism>
<keyword evidence="3" id="KW-1185">Reference proteome</keyword>
<dbReference type="AlphaFoldDB" id="A0A4C1YP68"/>
<reference evidence="2 3" key="1">
    <citation type="journal article" date="2019" name="Commun. Biol.">
        <title>The bagworm genome reveals a unique fibroin gene that provides high tensile strength.</title>
        <authorList>
            <person name="Kono N."/>
            <person name="Nakamura H."/>
            <person name="Ohtoshi R."/>
            <person name="Tomita M."/>
            <person name="Numata K."/>
            <person name="Arakawa K."/>
        </authorList>
    </citation>
    <scope>NUCLEOTIDE SEQUENCE [LARGE SCALE GENOMIC DNA]</scope>
</reference>
<evidence type="ECO:0000313" key="3">
    <source>
        <dbReference type="Proteomes" id="UP000299102"/>
    </source>
</evidence>
<sequence length="263" mass="29258">MVCQWWGRRRERPGGALIALMQALRLHYIPIDACIISDGFRTKIISNEIQIDKSLPVYRLNIPPGGEDGDVDVHELRATCILCASRQDAHASLHFPRAFRNLITHQHVRTPASAAALIRAREPEALASNTSTPNPARTTPIRAKQVETEISGRRAPAPSRPGTRAGETKVGRRRFERNARVHYARAKSSLEWKWQFRFEMFIVVDNLTSALRDKRAGESSENSLSPLLMYSQSQNHQCVSGDLGSNIISDGGNIGLTVGEMGR</sequence>